<evidence type="ECO:0000256" key="3">
    <source>
        <dbReference type="ARBA" id="ARBA00022448"/>
    </source>
</evidence>
<dbReference type="Gene3D" id="2.120.10.80">
    <property type="entry name" value="Kelch-type beta propeller"/>
    <property type="match status" value="1"/>
</dbReference>
<keyword evidence="3" id="KW-0813">Transport</keyword>
<dbReference type="InterPro" id="IPR011043">
    <property type="entry name" value="Gal_Oxase/kelch_b-propeller"/>
</dbReference>
<dbReference type="PANTHER" id="PTHR42985:SF40">
    <property type="entry name" value="LD47995P-RELATED"/>
    <property type="match status" value="1"/>
</dbReference>
<feature type="transmembrane region" description="Helical" evidence="12">
    <location>
        <begin position="414"/>
        <end position="437"/>
    </location>
</feature>
<evidence type="ECO:0000256" key="10">
    <source>
        <dbReference type="ARBA" id="ARBA00023201"/>
    </source>
</evidence>
<evidence type="ECO:0000256" key="9">
    <source>
        <dbReference type="ARBA" id="ARBA00023136"/>
    </source>
</evidence>
<feature type="transmembrane region" description="Helical" evidence="12">
    <location>
        <begin position="669"/>
        <end position="690"/>
    </location>
</feature>
<dbReference type="EMBL" id="BMGH01000001">
    <property type="protein sequence ID" value="GGD11850.1"/>
    <property type="molecule type" value="Genomic_DNA"/>
</dbReference>
<feature type="transmembrane region" description="Helical" evidence="12">
    <location>
        <begin position="535"/>
        <end position="561"/>
    </location>
</feature>
<feature type="transmembrane region" description="Helical" evidence="12">
    <location>
        <begin position="339"/>
        <end position="361"/>
    </location>
</feature>
<reference evidence="13" key="1">
    <citation type="journal article" date="2014" name="Int. J. Syst. Evol. Microbiol.">
        <title>Complete genome sequence of Corynebacterium casei LMG S-19264T (=DSM 44701T), isolated from a smear-ripened cheese.</title>
        <authorList>
            <consortium name="US DOE Joint Genome Institute (JGI-PGF)"/>
            <person name="Walter F."/>
            <person name="Albersmeier A."/>
            <person name="Kalinowski J."/>
            <person name="Ruckert C."/>
        </authorList>
    </citation>
    <scope>NUCLEOTIDE SEQUENCE</scope>
    <source>
        <strain evidence="13">CGMCC 1.12921</strain>
    </source>
</reference>
<keyword evidence="6 12" id="KW-1133">Transmembrane helix</keyword>
<dbReference type="SUPFAM" id="SSF50965">
    <property type="entry name" value="Galactose oxidase, central domain"/>
    <property type="match status" value="1"/>
</dbReference>
<evidence type="ECO:0000256" key="2">
    <source>
        <dbReference type="ARBA" id="ARBA00006434"/>
    </source>
</evidence>
<keyword evidence="9 12" id="KW-0472">Membrane</keyword>
<evidence type="ECO:0000256" key="8">
    <source>
        <dbReference type="ARBA" id="ARBA00023065"/>
    </source>
</evidence>
<dbReference type="Proteomes" id="UP000613582">
    <property type="component" value="Unassembled WGS sequence"/>
</dbReference>
<dbReference type="InterPro" id="IPR001734">
    <property type="entry name" value="Na/solute_symporter"/>
</dbReference>
<evidence type="ECO:0000256" key="7">
    <source>
        <dbReference type="ARBA" id="ARBA00023053"/>
    </source>
</evidence>
<evidence type="ECO:0000256" key="4">
    <source>
        <dbReference type="ARBA" id="ARBA00022475"/>
    </source>
</evidence>
<keyword evidence="5 12" id="KW-0812">Transmembrane</keyword>
<keyword evidence="4" id="KW-1003">Cell membrane</keyword>
<evidence type="ECO:0000313" key="13">
    <source>
        <dbReference type="EMBL" id="GGD11850.1"/>
    </source>
</evidence>
<feature type="transmembrane region" description="Helical" evidence="12">
    <location>
        <begin position="449"/>
        <end position="469"/>
    </location>
</feature>
<evidence type="ECO:0000256" key="12">
    <source>
        <dbReference type="SAM" id="Phobius"/>
    </source>
</evidence>
<feature type="transmembrane region" description="Helical" evidence="12">
    <location>
        <begin position="641"/>
        <end position="663"/>
    </location>
</feature>
<feature type="transmembrane region" description="Helical" evidence="12">
    <location>
        <begin position="310"/>
        <end position="333"/>
    </location>
</feature>
<dbReference type="GO" id="GO:0006814">
    <property type="term" value="P:sodium ion transport"/>
    <property type="evidence" value="ECO:0007669"/>
    <property type="project" value="UniProtKB-KW"/>
</dbReference>
<organism evidence="13 14">
    <name type="scientific">Aquisalinus flavus</name>
    <dbReference type="NCBI Taxonomy" id="1526572"/>
    <lineage>
        <taxon>Bacteria</taxon>
        <taxon>Pseudomonadati</taxon>
        <taxon>Pseudomonadota</taxon>
        <taxon>Alphaproteobacteria</taxon>
        <taxon>Parvularculales</taxon>
        <taxon>Parvularculaceae</taxon>
        <taxon>Aquisalinus</taxon>
    </lineage>
</organism>
<feature type="transmembrane region" description="Helical" evidence="12">
    <location>
        <begin position="697"/>
        <end position="717"/>
    </location>
</feature>
<dbReference type="InterPro" id="IPR015915">
    <property type="entry name" value="Kelch-typ_b-propeller"/>
</dbReference>
<keyword evidence="7" id="KW-0915">Sodium</keyword>
<comment type="caution">
    <text evidence="13">The sequence shown here is derived from an EMBL/GenBank/DDBJ whole genome shotgun (WGS) entry which is preliminary data.</text>
</comment>
<feature type="transmembrane region" description="Helical" evidence="12">
    <location>
        <begin position="382"/>
        <end position="408"/>
    </location>
</feature>
<evidence type="ECO:0000256" key="5">
    <source>
        <dbReference type="ARBA" id="ARBA00022692"/>
    </source>
</evidence>
<dbReference type="GO" id="GO:0005886">
    <property type="term" value="C:plasma membrane"/>
    <property type="evidence" value="ECO:0007669"/>
    <property type="project" value="UniProtKB-SubCell"/>
</dbReference>
<keyword evidence="14" id="KW-1185">Reference proteome</keyword>
<dbReference type="PROSITE" id="PS50283">
    <property type="entry name" value="NA_SOLUT_SYMP_3"/>
    <property type="match status" value="1"/>
</dbReference>
<proteinExistence type="inferred from homology"/>
<comment type="subcellular location">
    <subcellularLocation>
        <location evidence="1">Cell membrane</location>
        <topology evidence="1">Multi-pass membrane protein</topology>
    </subcellularLocation>
</comment>
<name>A0A8J2V4Q8_9PROT</name>
<gene>
    <name evidence="13" type="ORF">GCM10011342_20820</name>
</gene>
<feature type="transmembrane region" description="Helical" evidence="12">
    <location>
        <begin position="581"/>
        <end position="602"/>
    </location>
</feature>
<feature type="transmembrane region" description="Helical" evidence="12">
    <location>
        <begin position="723"/>
        <end position="743"/>
    </location>
</feature>
<evidence type="ECO:0000313" key="14">
    <source>
        <dbReference type="Proteomes" id="UP000613582"/>
    </source>
</evidence>
<sequence>MTQVQNKESLFAWLLLLAGLVHTIITPAAAQESIDFDYFDWSRAEQVTLPANLLETLEQDPSAQLLLTGFSADNAAYLITNTDVQALTIDGDTASPQTTWPLPGTVDAPSAALLNGELFLLSSAPAPQLWTLDVSSTDARWQPVNVQETPIAGQSSLTTLNGRLFVTSDRASVVWDPKNTSWTTLSPSPEALAGWTSVGVGSTHIAFFNRLEADTRTLLYHVVTDQWFYADANRERLQVLGTVQASPGFSVISTDGIFDVTVVQPKAGLRMLDYIIVIGLFSMIFLIGLRYSGRSKSTHDYFRSSKAIPWWAAALSIFATSASAITVMAMPAMSFRGDWTYLTIAIYLVIIQVPLYTFLYVPIIRRLNFPSANQYLENRFGFSVRFLGFLGFSLNQILGRAAAILLLPAVAINAIFGLPIIYCILIMGLCTTIFVALGGFEAVVWTDVFLAMIMVAAIVGSLAFAVLGMETTQAESVALIDRLDKLKMFDLRIDFSAPVALVLFLNSLVTSLGYIGDQNFVQRVQSTKTQKGAKLAAVSQLGVAVPLNFVLFGLGTVLFLYYSSRPEMLSPAMPPDGIFPFFAATALPPGMAGLVVIALLAATISTVSSALSSTSNIMVEDLYRRLNPNATDASALRLGKWLTVGLGLFATGAAVILSTLSGLQSIWDLFLAVTGLIVGPVTGTFVLGIFSRRTNAAGIWAGVIASVAANFIAKTYFDLHATVFLTVGVFTCIVVGYAASWLFPSPTKDLTGLTIRKG</sequence>
<dbReference type="GO" id="GO:0015293">
    <property type="term" value="F:symporter activity"/>
    <property type="evidence" value="ECO:0007669"/>
    <property type="project" value="TreeGrafter"/>
</dbReference>
<dbReference type="PANTHER" id="PTHR42985">
    <property type="entry name" value="SODIUM-COUPLED MONOCARBOXYLATE TRANSPORTER"/>
    <property type="match status" value="1"/>
</dbReference>
<evidence type="ECO:0000256" key="6">
    <source>
        <dbReference type="ARBA" id="ARBA00022989"/>
    </source>
</evidence>
<evidence type="ECO:0000256" key="1">
    <source>
        <dbReference type="ARBA" id="ARBA00004651"/>
    </source>
</evidence>
<dbReference type="Gene3D" id="1.20.1730.10">
    <property type="entry name" value="Sodium/glucose cotransporter"/>
    <property type="match status" value="1"/>
</dbReference>
<protein>
    <submittedName>
        <fullName evidence="13">Sodium:solute symporter</fullName>
    </submittedName>
</protein>
<dbReference type="AlphaFoldDB" id="A0A8J2V4Q8"/>
<accession>A0A8J2V4Q8</accession>
<dbReference type="InterPro" id="IPR051163">
    <property type="entry name" value="Sodium:Solute_Symporter_SSF"/>
</dbReference>
<dbReference type="Pfam" id="PF00474">
    <property type="entry name" value="SSF"/>
    <property type="match status" value="1"/>
</dbReference>
<dbReference type="InterPro" id="IPR038377">
    <property type="entry name" value="Na/Glc_symporter_sf"/>
</dbReference>
<keyword evidence="10" id="KW-0739">Sodium transport</keyword>
<keyword evidence="8" id="KW-0406">Ion transport</keyword>
<comment type="similarity">
    <text evidence="2 11">Belongs to the sodium:solute symporter (SSF) (TC 2.A.21) family.</text>
</comment>
<reference evidence="13" key="2">
    <citation type="submission" date="2020-09" db="EMBL/GenBank/DDBJ databases">
        <authorList>
            <person name="Sun Q."/>
            <person name="Zhou Y."/>
        </authorList>
    </citation>
    <scope>NUCLEOTIDE SEQUENCE</scope>
    <source>
        <strain evidence="13">CGMCC 1.12921</strain>
    </source>
</reference>
<feature type="transmembrane region" description="Helical" evidence="12">
    <location>
        <begin position="495"/>
        <end position="515"/>
    </location>
</feature>
<evidence type="ECO:0000256" key="11">
    <source>
        <dbReference type="RuleBase" id="RU362091"/>
    </source>
</evidence>
<feature type="transmembrane region" description="Helical" evidence="12">
    <location>
        <begin position="271"/>
        <end position="289"/>
    </location>
</feature>